<proteinExistence type="predicted"/>
<protein>
    <submittedName>
        <fullName evidence="3">Uncharacterized protein</fullName>
    </submittedName>
</protein>
<reference evidence="4" key="1">
    <citation type="journal article" date="2015" name="Nat. Genet.">
        <title>The genome and transcriptome of the zoonotic hookworm Ancylostoma ceylanicum identify infection-specific gene families.</title>
        <authorList>
            <person name="Schwarz E.M."/>
            <person name="Hu Y."/>
            <person name="Antoshechkin I."/>
            <person name="Miller M.M."/>
            <person name="Sternberg P.W."/>
            <person name="Aroian R.V."/>
        </authorList>
    </citation>
    <scope>NUCLEOTIDE SEQUENCE</scope>
    <source>
        <strain evidence="4">HY135</strain>
    </source>
</reference>
<dbReference type="EMBL" id="JARK01001342">
    <property type="protein sequence ID" value="EYC29132.1"/>
    <property type="molecule type" value="Genomic_DNA"/>
</dbReference>
<evidence type="ECO:0000256" key="1">
    <source>
        <dbReference type="SAM" id="MobiDB-lite"/>
    </source>
</evidence>
<keyword evidence="2" id="KW-0812">Transmembrane</keyword>
<dbReference type="Proteomes" id="UP000024635">
    <property type="component" value="Unassembled WGS sequence"/>
</dbReference>
<evidence type="ECO:0000256" key="2">
    <source>
        <dbReference type="SAM" id="Phobius"/>
    </source>
</evidence>
<keyword evidence="4" id="KW-1185">Reference proteome</keyword>
<sequence>MGAFFSLFYEEGQVNFTRACTLSTVSPLNSRYFQVEEERKLPPDEETEAKSSGGIHEGSRESSTLPADREWTSSPSKKLYIWSFLALFVIFNLDSPLGGVFSFFAQTTRPI</sequence>
<gene>
    <name evidence="3" type="primary">Acey_s0006.g2805</name>
    <name evidence="3" type="ORF">Y032_0006g2805</name>
</gene>
<comment type="caution">
    <text evidence="3">The sequence shown here is derived from an EMBL/GenBank/DDBJ whole genome shotgun (WGS) entry which is preliminary data.</text>
</comment>
<feature type="transmembrane region" description="Helical" evidence="2">
    <location>
        <begin position="79"/>
        <end position="105"/>
    </location>
</feature>
<keyword evidence="2" id="KW-0472">Membrane</keyword>
<evidence type="ECO:0000313" key="3">
    <source>
        <dbReference type="EMBL" id="EYC29132.1"/>
    </source>
</evidence>
<keyword evidence="2" id="KW-1133">Transmembrane helix</keyword>
<dbReference type="AlphaFoldDB" id="A0A016VQ29"/>
<organism evidence="3 4">
    <name type="scientific">Ancylostoma ceylanicum</name>
    <dbReference type="NCBI Taxonomy" id="53326"/>
    <lineage>
        <taxon>Eukaryota</taxon>
        <taxon>Metazoa</taxon>
        <taxon>Ecdysozoa</taxon>
        <taxon>Nematoda</taxon>
        <taxon>Chromadorea</taxon>
        <taxon>Rhabditida</taxon>
        <taxon>Rhabditina</taxon>
        <taxon>Rhabditomorpha</taxon>
        <taxon>Strongyloidea</taxon>
        <taxon>Ancylostomatidae</taxon>
        <taxon>Ancylostomatinae</taxon>
        <taxon>Ancylostoma</taxon>
    </lineage>
</organism>
<evidence type="ECO:0000313" key="4">
    <source>
        <dbReference type="Proteomes" id="UP000024635"/>
    </source>
</evidence>
<accession>A0A016VQ29</accession>
<name>A0A016VQ29_9BILA</name>
<feature type="region of interest" description="Disordered" evidence="1">
    <location>
        <begin position="36"/>
        <end position="73"/>
    </location>
</feature>